<dbReference type="Pfam" id="PF01979">
    <property type="entry name" value="Amidohydro_1"/>
    <property type="match status" value="1"/>
</dbReference>
<dbReference type="GO" id="GO:0006046">
    <property type="term" value="P:N-acetylglucosamine catabolic process"/>
    <property type="evidence" value="ECO:0007669"/>
    <property type="project" value="TreeGrafter"/>
</dbReference>
<dbReference type="PANTHER" id="PTHR11113">
    <property type="entry name" value="N-ACETYLGLUCOSAMINE-6-PHOSPHATE DEACETYLASE"/>
    <property type="match status" value="1"/>
</dbReference>
<feature type="binding site" evidence="7">
    <location>
        <position position="224"/>
    </location>
    <ligand>
        <name>substrate</name>
    </ligand>
</feature>
<dbReference type="PIRSF" id="PIRSF038994">
    <property type="entry name" value="NagA"/>
    <property type="match status" value="1"/>
</dbReference>
<feature type="binding site" evidence="7">
    <location>
        <begin position="216"/>
        <end position="217"/>
    </location>
    <ligand>
        <name>substrate</name>
    </ligand>
</feature>
<dbReference type="EMBL" id="VLNY01000006">
    <property type="protein sequence ID" value="KAA0022256.1"/>
    <property type="molecule type" value="Genomic_DNA"/>
</dbReference>
<feature type="binding site" evidence="8">
    <location>
        <position position="193"/>
    </location>
    <ligand>
        <name>Zn(2+)</name>
        <dbReference type="ChEBI" id="CHEBI:29105"/>
    </ligand>
</feature>
<evidence type="ECO:0000313" key="10">
    <source>
        <dbReference type="EMBL" id="KAA0022256.1"/>
    </source>
</evidence>
<comment type="caution">
    <text evidence="10">The sequence shown here is derived from an EMBL/GenBank/DDBJ whole genome shotgun (WGS) entry which is preliminary data.</text>
</comment>
<evidence type="ECO:0000256" key="5">
    <source>
        <dbReference type="PIRNR" id="PIRNR038994"/>
    </source>
</evidence>
<dbReference type="InterPro" id="IPR006680">
    <property type="entry name" value="Amidohydro-rel"/>
</dbReference>
<feature type="domain" description="Amidohydrolase-related" evidence="9">
    <location>
        <begin position="52"/>
        <end position="366"/>
    </location>
</feature>
<feature type="binding site" evidence="7">
    <location>
        <position position="138"/>
    </location>
    <ligand>
        <name>substrate</name>
    </ligand>
</feature>
<name>A0A5A7S8K2_9NOCA</name>
<dbReference type="OrthoDB" id="9776488at2"/>
<dbReference type="InterPro" id="IPR011059">
    <property type="entry name" value="Metal-dep_hydrolase_composite"/>
</dbReference>
<reference evidence="10 11" key="1">
    <citation type="submission" date="2019-07" db="EMBL/GenBank/DDBJ databases">
        <title>Rhodococcus cavernicolus sp. nov., isolated from a cave.</title>
        <authorList>
            <person name="Lee S.D."/>
        </authorList>
    </citation>
    <scope>NUCLEOTIDE SEQUENCE [LARGE SCALE GENOMIC DNA]</scope>
    <source>
        <strain evidence="10 11">C1-24</strain>
    </source>
</reference>
<dbReference type="SUPFAM" id="SSF51556">
    <property type="entry name" value="Metallo-dependent hydrolases"/>
    <property type="match status" value="1"/>
</dbReference>
<dbReference type="RefSeq" id="WP_149431017.1">
    <property type="nucleotide sequence ID" value="NZ_VLNY01000006.1"/>
</dbReference>
<keyword evidence="3 5" id="KW-0378">Hydrolase</keyword>
<sequence>MSFEIRGRIVTPHRLIDDGVLTVSDTAITGVLSTTEWCIENPGTAVPKHSGTVLPGLVDVHCHGGGGYSFTTTDSAEATAAARHHHVRGTTTLLGSLVTAPAATLLDQVAVLQPLVTDGLLAGIHLEGPFLSHARCGAQDPRYLIEPDVGFTEQLLDVGGTAIRVMTLAPELPGYRDVADLLLQHGVSIALGHSDASYEVFLEALADAALVTHLANGMPPLHHRSGGPVAASLVAAAAESVVVELIADGSHIDTGFCAMVFAAAAGQVALITDAMSAAGMPDGAYVLGPQEVTVSSGVARLANGSIAGGTSHLLDVVARSVHESRVDLVDAVHAASATPAAAVGLGDVCGSLQPGRFADAVIVDDDLRLLRVLRRGTWIE</sequence>
<feature type="binding site" evidence="8">
    <location>
        <position position="127"/>
    </location>
    <ligand>
        <name>Zn(2+)</name>
        <dbReference type="ChEBI" id="CHEBI:29105"/>
    </ligand>
</feature>
<dbReference type="Gene3D" id="2.30.40.10">
    <property type="entry name" value="Urease, subunit C, domain 1"/>
    <property type="match status" value="1"/>
</dbReference>
<keyword evidence="2 8" id="KW-0479">Metal-binding</keyword>
<feature type="active site" description="Proton donor/acceptor" evidence="6">
    <location>
        <position position="273"/>
    </location>
</feature>
<protein>
    <submittedName>
        <fullName evidence="10">Amidohydrolase family protein</fullName>
    </submittedName>
</protein>
<evidence type="ECO:0000256" key="8">
    <source>
        <dbReference type="PIRSR" id="PIRSR038994-3"/>
    </source>
</evidence>
<dbReference type="GO" id="GO:0008448">
    <property type="term" value="F:N-acetylglucosamine-6-phosphate deacetylase activity"/>
    <property type="evidence" value="ECO:0007669"/>
    <property type="project" value="InterPro"/>
</dbReference>
<keyword evidence="11" id="KW-1185">Reference proteome</keyword>
<gene>
    <name evidence="10" type="ORF">FOY51_14840</name>
</gene>
<evidence type="ECO:0000313" key="11">
    <source>
        <dbReference type="Proteomes" id="UP000322244"/>
    </source>
</evidence>
<feature type="binding site" evidence="8">
    <location>
        <position position="213"/>
    </location>
    <ligand>
        <name>Zn(2+)</name>
        <dbReference type="ChEBI" id="CHEBI:29105"/>
    </ligand>
</feature>
<dbReference type="Proteomes" id="UP000322244">
    <property type="component" value="Unassembled WGS sequence"/>
</dbReference>
<feature type="binding site" evidence="7">
    <location>
        <begin position="306"/>
        <end position="308"/>
    </location>
    <ligand>
        <name>substrate</name>
    </ligand>
</feature>
<accession>A0A5A7S8K2</accession>
<evidence type="ECO:0000259" key="9">
    <source>
        <dbReference type="Pfam" id="PF01979"/>
    </source>
</evidence>
<dbReference type="PANTHER" id="PTHR11113:SF14">
    <property type="entry name" value="N-ACETYLGLUCOSAMINE-6-PHOSPHATE DEACETYLASE"/>
    <property type="match status" value="1"/>
</dbReference>
<dbReference type="GO" id="GO:0046872">
    <property type="term" value="F:metal ion binding"/>
    <property type="evidence" value="ECO:0007669"/>
    <property type="project" value="UniProtKB-KW"/>
</dbReference>
<evidence type="ECO:0000256" key="7">
    <source>
        <dbReference type="PIRSR" id="PIRSR038994-2"/>
    </source>
</evidence>
<dbReference type="InterPro" id="IPR003764">
    <property type="entry name" value="GlcNAc_6-P_deAcase"/>
</dbReference>
<dbReference type="InterPro" id="IPR032466">
    <property type="entry name" value="Metal_Hydrolase"/>
</dbReference>
<evidence type="ECO:0000256" key="4">
    <source>
        <dbReference type="ARBA" id="ARBA00023277"/>
    </source>
</evidence>
<organism evidence="10 11">
    <name type="scientific">Antrihabitans cavernicola</name>
    <dbReference type="NCBI Taxonomy" id="2495913"/>
    <lineage>
        <taxon>Bacteria</taxon>
        <taxon>Bacillati</taxon>
        <taxon>Actinomycetota</taxon>
        <taxon>Actinomycetes</taxon>
        <taxon>Mycobacteriales</taxon>
        <taxon>Nocardiaceae</taxon>
        <taxon>Antrihabitans</taxon>
    </lineage>
</organism>
<keyword evidence="4 5" id="KW-0119">Carbohydrate metabolism</keyword>
<comment type="cofactor">
    <cofactor evidence="8">
        <name>a divalent metal cation</name>
        <dbReference type="ChEBI" id="CHEBI:60240"/>
    </cofactor>
    <text evidence="8">Binds 1 divalent metal cation per subunit.</text>
</comment>
<evidence type="ECO:0000256" key="1">
    <source>
        <dbReference type="ARBA" id="ARBA00010716"/>
    </source>
</evidence>
<feature type="binding site" evidence="7">
    <location>
        <position position="251"/>
    </location>
    <ligand>
        <name>substrate</name>
    </ligand>
</feature>
<dbReference type="Gene3D" id="3.20.20.140">
    <property type="entry name" value="Metal-dependent hydrolases"/>
    <property type="match status" value="1"/>
</dbReference>
<evidence type="ECO:0000256" key="6">
    <source>
        <dbReference type="PIRSR" id="PIRSR038994-1"/>
    </source>
</evidence>
<dbReference type="SUPFAM" id="SSF51338">
    <property type="entry name" value="Composite domain of metallo-dependent hydrolases"/>
    <property type="match status" value="1"/>
</dbReference>
<comment type="similarity">
    <text evidence="1 5">Belongs to the metallo-dependent hydrolases superfamily. NagA family.</text>
</comment>
<evidence type="ECO:0000256" key="3">
    <source>
        <dbReference type="ARBA" id="ARBA00022801"/>
    </source>
</evidence>
<evidence type="ECO:0000256" key="2">
    <source>
        <dbReference type="ARBA" id="ARBA00022723"/>
    </source>
</evidence>
<proteinExistence type="inferred from homology"/>
<dbReference type="AlphaFoldDB" id="A0A5A7S8K2"/>